<evidence type="ECO:0000313" key="6">
    <source>
        <dbReference type="EMBL" id="PIK61388.1"/>
    </source>
</evidence>
<comment type="caution">
    <text evidence="6">The sequence shown here is derived from an EMBL/GenBank/DDBJ whole genome shotgun (WGS) entry which is preliminary data.</text>
</comment>
<dbReference type="InterPro" id="IPR050821">
    <property type="entry name" value="Cytosolic_carboxypeptidase"/>
</dbReference>
<feature type="compositionally biased region" description="Acidic residues" evidence="4">
    <location>
        <begin position="132"/>
        <end position="141"/>
    </location>
</feature>
<dbReference type="SUPFAM" id="SSF53187">
    <property type="entry name" value="Zn-dependent exopeptidases"/>
    <property type="match status" value="1"/>
</dbReference>
<dbReference type="Pfam" id="PF18027">
    <property type="entry name" value="Pepdidase_M14_N"/>
    <property type="match status" value="1"/>
</dbReference>
<dbReference type="PANTHER" id="PTHR12756:SF11">
    <property type="entry name" value="CYTOSOLIC CARBOXYPEPTIDASE 1"/>
    <property type="match status" value="1"/>
</dbReference>
<evidence type="ECO:0000256" key="2">
    <source>
        <dbReference type="ARBA" id="ARBA00005988"/>
    </source>
</evidence>
<keyword evidence="6" id="KW-0121">Carboxypeptidase</keyword>
<dbReference type="GO" id="GO:0004181">
    <property type="term" value="F:metallocarboxypeptidase activity"/>
    <property type="evidence" value="ECO:0007669"/>
    <property type="project" value="InterPro"/>
</dbReference>
<organism evidence="6 7">
    <name type="scientific">Stichopus japonicus</name>
    <name type="common">Sea cucumber</name>
    <dbReference type="NCBI Taxonomy" id="307972"/>
    <lineage>
        <taxon>Eukaryota</taxon>
        <taxon>Metazoa</taxon>
        <taxon>Echinodermata</taxon>
        <taxon>Eleutherozoa</taxon>
        <taxon>Echinozoa</taxon>
        <taxon>Holothuroidea</taxon>
        <taxon>Aspidochirotacea</taxon>
        <taxon>Aspidochirotida</taxon>
        <taxon>Stichopodidae</taxon>
        <taxon>Apostichopus</taxon>
    </lineage>
</organism>
<dbReference type="PANTHER" id="PTHR12756">
    <property type="entry name" value="CYTOSOLIC CARBOXYPEPTIDASE"/>
    <property type="match status" value="1"/>
</dbReference>
<evidence type="ECO:0000256" key="1">
    <source>
        <dbReference type="ARBA" id="ARBA00001947"/>
    </source>
</evidence>
<dbReference type="GO" id="GO:0008270">
    <property type="term" value="F:zinc ion binding"/>
    <property type="evidence" value="ECO:0007669"/>
    <property type="project" value="InterPro"/>
</dbReference>
<comment type="cofactor">
    <cofactor evidence="1">
        <name>Zn(2+)</name>
        <dbReference type="ChEBI" id="CHEBI:29105"/>
    </cofactor>
</comment>
<dbReference type="OrthoDB" id="10253041at2759"/>
<keyword evidence="6" id="KW-0378">Hydrolase</keyword>
<feature type="active site" description="Proton donor/acceptor" evidence="3">
    <location>
        <position position="717"/>
    </location>
</feature>
<dbReference type="AlphaFoldDB" id="A0A2G8LMA2"/>
<reference evidence="6 7" key="1">
    <citation type="journal article" date="2017" name="PLoS Biol.">
        <title>The sea cucumber genome provides insights into morphological evolution and visceral regeneration.</title>
        <authorList>
            <person name="Zhang X."/>
            <person name="Sun L."/>
            <person name="Yuan J."/>
            <person name="Sun Y."/>
            <person name="Gao Y."/>
            <person name="Zhang L."/>
            <person name="Li S."/>
            <person name="Dai H."/>
            <person name="Hamel J.F."/>
            <person name="Liu C."/>
            <person name="Yu Y."/>
            <person name="Liu S."/>
            <person name="Lin W."/>
            <person name="Guo K."/>
            <person name="Jin S."/>
            <person name="Xu P."/>
            <person name="Storey K.B."/>
            <person name="Huan P."/>
            <person name="Zhang T."/>
            <person name="Zhou Y."/>
            <person name="Zhang J."/>
            <person name="Lin C."/>
            <person name="Li X."/>
            <person name="Xing L."/>
            <person name="Huo D."/>
            <person name="Sun M."/>
            <person name="Wang L."/>
            <person name="Mercier A."/>
            <person name="Li F."/>
            <person name="Yang H."/>
            <person name="Xiang J."/>
        </authorList>
    </citation>
    <scope>NUCLEOTIDE SEQUENCE [LARGE SCALE GENOMIC DNA]</scope>
    <source>
        <strain evidence="6">Shaxun</strain>
        <tissue evidence="6">Muscle</tissue>
    </source>
</reference>
<keyword evidence="7" id="KW-1185">Reference proteome</keyword>
<name>A0A2G8LMA2_STIJA</name>
<proteinExistence type="inferred from homology"/>
<accession>A0A2G8LMA2</accession>
<dbReference type="PROSITE" id="PS52035">
    <property type="entry name" value="PEPTIDASE_M14"/>
    <property type="match status" value="1"/>
</dbReference>
<dbReference type="InterPro" id="IPR040626">
    <property type="entry name" value="Pepdidase_M14_N"/>
</dbReference>
<protein>
    <submittedName>
        <fullName evidence="6">Putative cytosolic carboxypeptidase 1</fullName>
    </submittedName>
</protein>
<feature type="domain" description="Peptidase M14" evidence="5">
    <location>
        <begin position="480"/>
        <end position="739"/>
    </location>
</feature>
<feature type="region of interest" description="Disordered" evidence="4">
    <location>
        <begin position="132"/>
        <end position="158"/>
    </location>
</feature>
<dbReference type="EMBL" id="MRZV01000033">
    <property type="protein sequence ID" value="PIK61388.1"/>
    <property type="molecule type" value="Genomic_DNA"/>
</dbReference>
<dbReference type="Gene3D" id="2.60.40.3120">
    <property type="match status" value="1"/>
</dbReference>
<dbReference type="STRING" id="307972.A0A2G8LMA2"/>
<evidence type="ECO:0000256" key="4">
    <source>
        <dbReference type="SAM" id="MobiDB-lite"/>
    </source>
</evidence>
<dbReference type="Proteomes" id="UP000230750">
    <property type="component" value="Unassembled WGS sequence"/>
</dbReference>
<dbReference type="GO" id="GO:0006508">
    <property type="term" value="P:proteolysis"/>
    <property type="evidence" value="ECO:0007669"/>
    <property type="project" value="InterPro"/>
</dbReference>
<feature type="compositionally biased region" description="Acidic residues" evidence="4">
    <location>
        <begin position="66"/>
        <end position="83"/>
    </location>
</feature>
<sequence>MPLVWYCSVTQKPDHAAKDLDGIISLISIILRKCFPKNRLPIPTIKSCFHFPIPDGDGGSVVLPDAADDVIDDSDDGDDDVSSTDEPPASKEADPEEEDESANTSQARTTQDLAMYQEFFMELTDFEEFFQDSPNTEDESSDGYIGTDASEVHHRSSSRVSSILQGNLRENRLSLPNLSLYSNFSATKHGNMEVSDSEIQPIRAPGEQAGPFKAGAEEYWDRLDALRSSMSISQMTIQSQTESGQLPLGTTENVYPDVDNVSPEVYITMSARTKRVQPFQQIAHPTCLDTAFIFQDIDRCIRMESVSDRVVFDLDGMTEKIDKSNYGNLSASLVESTLQSSLCITESDKIPEGPLIFHSLFECGNLRKAVQVRKHEYDLILNSDINSNHHHQWFYFSVSNMKAGVSYRFNIVNFEKLNSQFNFGMQPVMFSVKDALEGQPQWVRVGHDVCYYKNNYARSFAASGSKGKSYYTGAFKMVFPYHNDTVYLAYHYPYTYTTLQVHISRLESSLSEFSQIYYRHDEFCETLSGNPCPLLTVTARPLSYDSEGVTQFTQHLREVFIFKIVPMLKPRLVLINGSHRCSLSGEDLNRKWANPDPDRHPTIYHTKGLLQYMATINRRPLVFCDFHGHSRKKNVFMYGCSAGMSYTPEDMDQYSLNGRDGRKVEDTSYKTLPRILSNLAPAFCLSNCNFVVEKSKDATARVVVWRELGVARSYTMENTYCGLDQGPYKVSDILYGAHM</sequence>
<dbReference type="Gene3D" id="3.40.630.10">
    <property type="entry name" value="Zn peptidases"/>
    <property type="match status" value="1"/>
</dbReference>
<feature type="region of interest" description="Disordered" evidence="4">
    <location>
        <begin position="60"/>
        <end position="109"/>
    </location>
</feature>
<evidence type="ECO:0000256" key="3">
    <source>
        <dbReference type="PROSITE-ProRule" id="PRU01379"/>
    </source>
</evidence>
<evidence type="ECO:0000313" key="7">
    <source>
        <dbReference type="Proteomes" id="UP000230750"/>
    </source>
</evidence>
<keyword evidence="6" id="KW-0645">Protease</keyword>
<dbReference type="InterPro" id="IPR000834">
    <property type="entry name" value="Peptidase_M14"/>
</dbReference>
<gene>
    <name evidence="6" type="ORF">BSL78_01687</name>
</gene>
<evidence type="ECO:0000259" key="5">
    <source>
        <dbReference type="PROSITE" id="PS52035"/>
    </source>
</evidence>
<comment type="similarity">
    <text evidence="2 3">Belongs to the peptidase M14 family.</text>
</comment>